<organism evidence="3 4">
    <name type="scientific">Mycetomoellerius zeteki</name>
    <dbReference type="NCBI Taxonomy" id="64791"/>
    <lineage>
        <taxon>Eukaryota</taxon>
        <taxon>Metazoa</taxon>
        <taxon>Ecdysozoa</taxon>
        <taxon>Arthropoda</taxon>
        <taxon>Hexapoda</taxon>
        <taxon>Insecta</taxon>
        <taxon>Pterygota</taxon>
        <taxon>Neoptera</taxon>
        <taxon>Endopterygota</taxon>
        <taxon>Hymenoptera</taxon>
        <taxon>Apocrita</taxon>
        <taxon>Aculeata</taxon>
        <taxon>Formicoidea</taxon>
        <taxon>Formicidae</taxon>
        <taxon>Myrmicinae</taxon>
        <taxon>Mycetomoellerius</taxon>
    </lineage>
</organism>
<dbReference type="PANTHER" id="PTHR24223">
    <property type="entry name" value="ATP-BINDING CASSETTE SUB-FAMILY C"/>
    <property type="match status" value="1"/>
</dbReference>
<evidence type="ECO:0000256" key="2">
    <source>
        <dbReference type="ARBA" id="ARBA00022840"/>
    </source>
</evidence>
<dbReference type="GO" id="GO:0016020">
    <property type="term" value="C:membrane"/>
    <property type="evidence" value="ECO:0007669"/>
    <property type="project" value="TreeGrafter"/>
</dbReference>
<keyword evidence="1" id="KW-0547">Nucleotide-binding</keyword>
<dbReference type="STRING" id="64791.A0A151XIS2"/>
<dbReference type="Gene3D" id="3.40.50.300">
    <property type="entry name" value="P-loop containing nucleotide triphosphate hydrolases"/>
    <property type="match status" value="1"/>
</dbReference>
<dbReference type="EMBL" id="KQ982083">
    <property type="protein sequence ID" value="KYQ60110.1"/>
    <property type="molecule type" value="Genomic_DNA"/>
</dbReference>
<evidence type="ECO:0000256" key="1">
    <source>
        <dbReference type="ARBA" id="ARBA00022741"/>
    </source>
</evidence>
<feature type="non-terminal residue" evidence="3">
    <location>
        <position position="1"/>
    </location>
</feature>
<keyword evidence="2" id="KW-0067">ATP-binding</keyword>
<dbReference type="InterPro" id="IPR050173">
    <property type="entry name" value="ABC_transporter_C-like"/>
</dbReference>
<sequence>GQLILKDVNMKYHKDDSPVLKNLYDDMKLWEMLRQVELNNVVLDHDIFSGCHNFSVGQRQLIYLVRGTILRNNRLFVLDEATANIDSQ</sequence>
<dbReference type="Proteomes" id="UP000075809">
    <property type="component" value="Unassembled WGS sequence"/>
</dbReference>
<gene>
    <name evidence="3" type="ORF">ALC60_00844</name>
</gene>
<dbReference type="GO" id="GO:0005524">
    <property type="term" value="F:ATP binding"/>
    <property type="evidence" value="ECO:0007669"/>
    <property type="project" value="UniProtKB-KW"/>
</dbReference>
<evidence type="ECO:0000313" key="3">
    <source>
        <dbReference type="EMBL" id="KYQ60110.1"/>
    </source>
</evidence>
<dbReference type="InterPro" id="IPR027417">
    <property type="entry name" value="P-loop_NTPase"/>
</dbReference>
<name>A0A151XIS2_9HYME</name>
<dbReference type="AlphaFoldDB" id="A0A151XIS2"/>
<dbReference type="PANTHER" id="PTHR24223:SF415">
    <property type="entry name" value="FI20190P1"/>
    <property type="match status" value="1"/>
</dbReference>
<proteinExistence type="predicted"/>
<reference evidence="3 4" key="1">
    <citation type="submission" date="2015-09" db="EMBL/GenBank/DDBJ databases">
        <title>Trachymyrmex zeteki WGS genome.</title>
        <authorList>
            <person name="Nygaard S."/>
            <person name="Hu H."/>
            <person name="Boomsma J."/>
            <person name="Zhang G."/>
        </authorList>
    </citation>
    <scope>NUCLEOTIDE SEQUENCE [LARGE SCALE GENOMIC DNA]</scope>
    <source>
        <strain evidence="3">Tzet28-1</strain>
        <tissue evidence="3">Whole body</tissue>
    </source>
</reference>
<keyword evidence="4" id="KW-1185">Reference proteome</keyword>
<dbReference type="GO" id="GO:0042626">
    <property type="term" value="F:ATPase-coupled transmembrane transporter activity"/>
    <property type="evidence" value="ECO:0007669"/>
    <property type="project" value="TreeGrafter"/>
</dbReference>
<evidence type="ECO:0000313" key="4">
    <source>
        <dbReference type="Proteomes" id="UP000075809"/>
    </source>
</evidence>
<dbReference type="SUPFAM" id="SSF52540">
    <property type="entry name" value="P-loop containing nucleoside triphosphate hydrolases"/>
    <property type="match status" value="1"/>
</dbReference>
<protein>
    <submittedName>
        <fullName evidence="3">Uncharacterized protein</fullName>
    </submittedName>
</protein>
<accession>A0A151XIS2</accession>